<dbReference type="Gene3D" id="2.60.120.620">
    <property type="entry name" value="q2cbj1_9rhob like domain"/>
    <property type="match status" value="1"/>
</dbReference>
<dbReference type="Proteomes" id="UP001057561">
    <property type="component" value="Chromosome"/>
</dbReference>
<protein>
    <submittedName>
        <fullName evidence="1">Phytanoyl-CoA dioxygenase family protein</fullName>
    </submittedName>
</protein>
<dbReference type="SUPFAM" id="SSF51197">
    <property type="entry name" value="Clavaminate synthase-like"/>
    <property type="match status" value="1"/>
</dbReference>
<dbReference type="GO" id="GO:0051213">
    <property type="term" value="F:dioxygenase activity"/>
    <property type="evidence" value="ECO:0007669"/>
    <property type="project" value="UniProtKB-KW"/>
</dbReference>
<dbReference type="PANTHER" id="PTHR20883">
    <property type="entry name" value="PHYTANOYL-COA DIOXYGENASE DOMAIN CONTAINING 1"/>
    <property type="match status" value="1"/>
</dbReference>
<name>A0ABY5M4E1_9CYAN</name>
<reference evidence="1" key="1">
    <citation type="submission" date="2022-06" db="EMBL/GenBank/DDBJ databases">
        <title>Nostosin G and Spiroidesin B from the Cyanobacterium Dolichospermum sp. NIES-1697.</title>
        <authorList>
            <person name="Phan C.-S."/>
            <person name="Mehjabin J.J."/>
            <person name="Anas A.R.J."/>
            <person name="Hayasaka M."/>
            <person name="Onoki R."/>
            <person name="Wang J."/>
            <person name="Umezawa T."/>
            <person name="Washio K."/>
            <person name="Morikawa M."/>
            <person name="Okino T."/>
        </authorList>
    </citation>
    <scope>NUCLEOTIDE SEQUENCE</scope>
    <source>
        <strain evidence="1">NIES-1697</strain>
    </source>
</reference>
<keyword evidence="1" id="KW-0560">Oxidoreductase</keyword>
<sequence>MRQFFADSVLQDQFLPAGYVQVPMLSAKEISYLISEIGKLRPDDNFNPPPGEKYWTSYHCSFLDKNVDYKRQAFGLIKKVFNPYLKRYMPDFEIVNANFFVKPPHSGAMKIHQNWTALEMEDTTVTLWCPLQDVDAHNGGIHVVPGSHKIIPHVESVMCSPYFKDIQEALMEKYLQPIPMRAGEGLIFDDGLIHWTPVNNSEVARIAVQIFCVPSDATPFLYLFDQNHPEHFEKIEVDEEFFLSQSITDMIVRQPHWKSLGFVENKNRYISEEEFIELLKKGDEIRQKIYFPNTNPNS</sequence>
<dbReference type="Pfam" id="PF05721">
    <property type="entry name" value="PhyH"/>
    <property type="match status" value="1"/>
</dbReference>
<evidence type="ECO:0000313" key="1">
    <source>
        <dbReference type="EMBL" id="UUO17818.1"/>
    </source>
</evidence>
<keyword evidence="2" id="KW-1185">Reference proteome</keyword>
<dbReference type="PANTHER" id="PTHR20883:SF48">
    <property type="entry name" value="ECTOINE DIOXYGENASE"/>
    <property type="match status" value="1"/>
</dbReference>
<organism evidence="1 2">
    <name type="scientific">Dolichospermum heterosporum TAC447</name>
    <dbReference type="NCBI Taxonomy" id="747523"/>
    <lineage>
        <taxon>Bacteria</taxon>
        <taxon>Bacillati</taxon>
        <taxon>Cyanobacteriota</taxon>
        <taxon>Cyanophyceae</taxon>
        <taxon>Nostocales</taxon>
        <taxon>Aphanizomenonaceae</taxon>
        <taxon>Dolichospermum</taxon>
        <taxon>Dolichospermum heterosporum</taxon>
    </lineage>
</organism>
<gene>
    <name evidence="1" type="ORF">NG743_12955</name>
</gene>
<evidence type="ECO:0000313" key="2">
    <source>
        <dbReference type="Proteomes" id="UP001057561"/>
    </source>
</evidence>
<proteinExistence type="predicted"/>
<dbReference type="RefSeq" id="WP_193962451.1">
    <property type="nucleotide sequence ID" value="NZ_CP099464.1"/>
</dbReference>
<keyword evidence="1" id="KW-0223">Dioxygenase</keyword>
<accession>A0ABY5M4E1</accession>
<dbReference type="InterPro" id="IPR008775">
    <property type="entry name" value="Phytyl_CoA_dOase-like"/>
</dbReference>
<dbReference type="EMBL" id="CP099464">
    <property type="protein sequence ID" value="UUO17818.1"/>
    <property type="molecule type" value="Genomic_DNA"/>
</dbReference>